<keyword evidence="3" id="KW-1185">Reference proteome</keyword>
<feature type="region of interest" description="Disordered" evidence="1">
    <location>
        <begin position="155"/>
        <end position="195"/>
    </location>
</feature>
<feature type="region of interest" description="Disordered" evidence="1">
    <location>
        <begin position="1"/>
        <end position="76"/>
    </location>
</feature>
<protein>
    <submittedName>
        <fullName evidence="2">Uncharacterized protein</fullName>
    </submittedName>
</protein>
<reference evidence="2 3" key="1">
    <citation type="submission" date="2014-06" db="EMBL/GenBank/DDBJ databases">
        <title>Evolutionary Origins and Diversification of the Mycorrhizal Mutualists.</title>
        <authorList>
            <consortium name="DOE Joint Genome Institute"/>
            <consortium name="Mycorrhizal Genomics Consortium"/>
            <person name="Kohler A."/>
            <person name="Kuo A."/>
            <person name="Nagy L.G."/>
            <person name="Floudas D."/>
            <person name="Copeland A."/>
            <person name="Barry K.W."/>
            <person name="Cichocki N."/>
            <person name="Veneault-Fourrey C."/>
            <person name="LaButti K."/>
            <person name="Lindquist E.A."/>
            <person name="Lipzen A."/>
            <person name="Lundell T."/>
            <person name="Morin E."/>
            <person name="Murat C."/>
            <person name="Riley R."/>
            <person name="Ohm R."/>
            <person name="Sun H."/>
            <person name="Tunlid A."/>
            <person name="Henrissat B."/>
            <person name="Grigoriev I.V."/>
            <person name="Hibbett D.S."/>
            <person name="Martin F."/>
        </authorList>
    </citation>
    <scope>NUCLEOTIDE SEQUENCE [LARGE SCALE GENOMIC DNA]</scope>
    <source>
        <strain evidence="2 3">FD-325 SS-3</strain>
    </source>
</reference>
<dbReference type="EMBL" id="KN832648">
    <property type="protein sequence ID" value="KII82794.1"/>
    <property type="molecule type" value="Genomic_DNA"/>
</dbReference>
<feature type="region of interest" description="Disordered" evidence="1">
    <location>
        <begin position="226"/>
        <end position="245"/>
    </location>
</feature>
<feature type="region of interest" description="Disordered" evidence="1">
    <location>
        <begin position="531"/>
        <end position="568"/>
    </location>
</feature>
<dbReference type="AlphaFoldDB" id="A0A0C9T0Y3"/>
<feature type="compositionally biased region" description="Basic and acidic residues" evidence="1">
    <location>
        <begin position="395"/>
        <end position="405"/>
    </location>
</feature>
<sequence>MEENPDKTDESTDAREQSPSSQQHGGGGDNHKRGRSPSQEATPSRRGSRGSRASSDARSESPFRRRSGSVQPREHDLVFDRQSMNIIHRGGQCEVCDAYEEHMFRMARYNEDGYRNARWERDRERRSLLTQLDEQTEKILGMRREIYSLRERLSEGHRDKRRKVTHREAPEPAKMEVDDGPAGTSVPPPPAPTARTVADLDLSRMEPGLMRDSLQRQQDQLRLRQEETRGQVQPHPPTHPQRTAPPMVFDNEPPTADVLSGQYIELPPRPSQINRSAVPGQDIGSSGRIWGLDVNGWPVDIHNHLVQWWKDGQRVMRPQTMPLIEVNGLEPSSDYRFGHLAGLDRSGWPIDDNGVRFPAYAEELRDVYDDSGMDDDSEVEEEKKRREKKRAARAYRKDALRRAEEQGPASNDAEFPPLGQPGRPFTPLPAKSLAPPKGKKALRNAALGLPPPVGFRPLEGRADPSTTKEVDELFQRAEGNSNRGRAFTQRARTWVSRLQARAAHEKANNRSSTLTAVEKYALKTWRRPAWLVKEEQGNAPTKPSKAPATKPPAPSKPAAGPSQPTLADPPQAWINWASQLGRTIRGVPRAPNGRWPMRNLRGMHNLNGLLNHDMREFNVNLIGLNAWTAHYAQLIQELGLQINPNRTYVRYRGEYDGGFPPMAMAHRAARWLADRGVTLAEAGDNHAFASPVPVVVL</sequence>
<proteinExistence type="predicted"/>
<evidence type="ECO:0000313" key="2">
    <source>
        <dbReference type="EMBL" id="KII82794.1"/>
    </source>
</evidence>
<feature type="compositionally biased region" description="Basic residues" evidence="1">
    <location>
        <begin position="385"/>
        <end position="394"/>
    </location>
</feature>
<feature type="compositionally biased region" description="Low complexity" evidence="1">
    <location>
        <begin position="539"/>
        <end position="548"/>
    </location>
</feature>
<feature type="compositionally biased region" description="Acidic residues" evidence="1">
    <location>
        <begin position="369"/>
        <end position="380"/>
    </location>
</feature>
<feature type="region of interest" description="Disordered" evidence="1">
    <location>
        <begin position="368"/>
        <end position="466"/>
    </location>
</feature>
<feature type="compositionally biased region" description="Basic and acidic residues" evidence="1">
    <location>
        <begin position="1"/>
        <end position="16"/>
    </location>
</feature>
<dbReference type="HOGENOM" id="CLU_395411_0_0_1"/>
<organism evidence="2 3">
    <name type="scientific">Plicaturopsis crispa FD-325 SS-3</name>
    <dbReference type="NCBI Taxonomy" id="944288"/>
    <lineage>
        <taxon>Eukaryota</taxon>
        <taxon>Fungi</taxon>
        <taxon>Dikarya</taxon>
        <taxon>Basidiomycota</taxon>
        <taxon>Agaricomycotina</taxon>
        <taxon>Agaricomycetes</taxon>
        <taxon>Agaricomycetidae</taxon>
        <taxon>Amylocorticiales</taxon>
        <taxon>Amylocorticiaceae</taxon>
        <taxon>Plicatura</taxon>
        <taxon>Plicaturopsis crispa</taxon>
    </lineage>
</organism>
<dbReference type="Proteomes" id="UP000053263">
    <property type="component" value="Unassembled WGS sequence"/>
</dbReference>
<evidence type="ECO:0000256" key="1">
    <source>
        <dbReference type="SAM" id="MobiDB-lite"/>
    </source>
</evidence>
<evidence type="ECO:0000313" key="3">
    <source>
        <dbReference type="Proteomes" id="UP000053263"/>
    </source>
</evidence>
<accession>A0A0C9T0Y3</accession>
<name>A0A0C9T0Y3_PLICR</name>
<feature type="compositionally biased region" description="Basic and acidic residues" evidence="1">
    <location>
        <begin position="166"/>
        <end position="177"/>
    </location>
</feature>
<gene>
    <name evidence="2" type="ORF">PLICRDRAFT_181030</name>
</gene>